<keyword evidence="2" id="KW-1185">Reference proteome</keyword>
<evidence type="ECO:0000313" key="1">
    <source>
        <dbReference type="EMBL" id="MEQ6356532.1"/>
    </source>
</evidence>
<organism evidence="1 2">
    <name type="scientific">Lysinibacillus zambalensis</name>
    <dbReference type="NCBI Taxonomy" id="3160866"/>
    <lineage>
        <taxon>Bacteria</taxon>
        <taxon>Bacillati</taxon>
        <taxon>Bacillota</taxon>
        <taxon>Bacilli</taxon>
        <taxon>Bacillales</taxon>
        <taxon>Bacillaceae</taxon>
        <taxon>Lysinibacillus</taxon>
    </lineage>
</organism>
<protein>
    <submittedName>
        <fullName evidence="1">Uncharacterized protein</fullName>
    </submittedName>
</protein>
<comment type="caution">
    <text evidence="1">The sequence shown here is derived from an EMBL/GenBank/DDBJ whole genome shotgun (WGS) entry which is preliminary data.</text>
</comment>
<evidence type="ECO:0000313" key="2">
    <source>
        <dbReference type="Proteomes" id="UP001478862"/>
    </source>
</evidence>
<gene>
    <name evidence="1" type="ORF">ABNX05_18065</name>
</gene>
<proteinExistence type="predicted"/>
<dbReference type="EMBL" id="JBEGDG010000015">
    <property type="protein sequence ID" value="MEQ6356532.1"/>
    <property type="molecule type" value="Genomic_DNA"/>
</dbReference>
<accession>A0ABV1MVI1</accession>
<name>A0ABV1MVI1_9BACI</name>
<reference evidence="1 2" key="1">
    <citation type="submission" date="2024-06" db="EMBL/GenBank/DDBJ databases">
        <title>Lysinibacillus zambalefons sp. nov., a Novel Firmicute Isolated from the Poon Bato Zambales Hyperalkaline Spring.</title>
        <authorList>
            <person name="Aja J.A."/>
            <person name="Lazaro J.E.H."/>
            <person name="Llorin L.D."/>
            <person name="Lim K.R."/>
            <person name="Teodosio J."/>
            <person name="Dalisay D.S."/>
        </authorList>
    </citation>
    <scope>NUCLEOTIDE SEQUENCE [LARGE SCALE GENOMIC DNA]</scope>
    <source>
        <strain evidence="1 2">M3</strain>
    </source>
</reference>
<dbReference type="RefSeq" id="WP_349660977.1">
    <property type="nucleotide sequence ID" value="NZ_JBEGDG010000015.1"/>
</dbReference>
<sequence length="144" mass="17182">MDKMMFLYESLHSYQKDLIDEEIEEYIKKMIITNRGFNYTESQFQSLINEVVIYGKQVNSFLGEAVNCFNLKQLVVKSRATKIAYELEQSNLRSKTKRALANKREEIVNQLQESYNISNDIISYEYLFENFYMNTEKISEPLRR</sequence>
<dbReference type="Proteomes" id="UP001478862">
    <property type="component" value="Unassembled WGS sequence"/>
</dbReference>